<dbReference type="InterPro" id="IPR012338">
    <property type="entry name" value="Beta-lactam/transpept-like"/>
</dbReference>
<dbReference type="PANTHER" id="PTHR46825:SF9">
    <property type="entry name" value="BETA-LACTAMASE-RELATED DOMAIN-CONTAINING PROTEIN"/>
    <property type="match status" value="1"/>
</dbReference>
<dbReference type="AlphaFoldDB" id="A0A5B2VNH7"/>
<dbReference type="RefSeq" id="WP_149840944.1">
    <property type="nucleotide sequence ID" value="NZ_VUOC01000004.1"/>
</dbReference>
<protein>
    <submittedName>
        <fullName evidence="2">Beta-lactamase family protein</fullName>
    </submittedName>
</protein>
<proteinExistence type="predicted"/>
<keyword evidence="3" id="KW-1185">Reference proteome</keyword>
<dbReference type="SUPFAM" id="SSF56601">
    <property type="entry name" value="beta-lactamase/transpeptidase-like"/>
    <property type="match status" value="1"/>
</dbReference>
<gene>
    <name evidence="2" type="ORF">F0L74_26615</name>
</gene>
<dbReference type="EMBL" id="VUOC01000004">
    <property type="protein sequence ID" value="KAA2239767.1"/>
    <property type="molecule type" value="Genomic_DNA"/>
</dbReference>
<reference evidence="2 3" key="2">
    <citation type="submission" date="2019-09" db="EMBL/GenBank/DDBJ databases">
        <authorList>
            <person name="Jin C."/>
        </authorList>
    </citation>
    <scope>NUCLEOTIDE SEQUENCE [LARGE SCALE GENOMIC DNA]</scope>
    <source>
        <strain evidence="2 3">BN140078</strain>
    </source>
</reference>
<reference evidence="2 3" key="1">
    <citation type="submission" date="2019-09" db="EMBL/GenBank/DDBJ databases">
        <title>Chitinophaga ginsengihumi sp. nov., isolated from soil of ginseng rhizosphere.</title>
        <authorList>
            <person name="Lee J."/>
        </authorList>
    </citation>
    <scope>NUCLEOTIDE SEQUENCE [LARGE SCALE GENOMIC DNA]</scope>
    <source>
        <strain evidence="2 3">BN140078</strain>
    </source>
</reference>
<dbReference type="Pfam" id="PF00144">
    <property type="entry name" value="Beta-lactamase"/>
    <property type="match status" value="1"/>
</dbReference>
<dbReference type="InterPro" id="IPR050491">
    <property type="entry name" value="AmpC-like"/>
</dbReference>
<evidence type="ECO:0000313" key="3">
    <source>
        <dbReference type="Proteomes" id="UP000324611"/>
    </source>
</evidence>
<comment type="caution">
    <text evidence="2">The sequence shown here is derived from an EMBL/GenBank/DDBJ whole genome shotgun (WGS) entry which is preliminary data.</text>
</comment>
<dbReference type="Gene3D" id="3.40.710.10">
    <property type="entry name" value="DD-peptidase/beta-lactamase superfamily"/>
    <property type="match status" value="1"/>
</dbReference>
<evidence type="ECO:0000313" key="2">
    <source>
        <dbReference type="EMBL" id="KAA2239767.1"/>
    </source>
</evidence>
<name>A0A5B2VNH7_9BACT</name>
<feature type="domain" description="Beta-lactamase-related" evidence="1">
    <location>
        <begin position="49"/>
        <end position="331"/>
    </location>
</feature>
<sequence>MLDFIFLVLLNIAGEIQPSNKQLWMNDVTRRIDSLITAEAKTPHPFNGVILVKYANKKVYSKATGYADRERKVRLHKDSQFYIGSISKQITAVLALQQLSTGGLVLDSPIHRYLPQLTAPWADSVTIYHLLSHTSGIKSPDQPLAFTPGSKFAYSNLGYELLAQCIEKSAGLSFEQLSNGLFRECKMAHSAFPDTYQGPGLVTGYALNGDTLQRLEGDLSGHAASGTFISTVDDLARWNECLHGKRHNGMLLDQRSYTAMTTPIDISLREHPAFGKMYYGYGITWVEQDDHEYTGQTGLIPGFVCMDFFDPTRHLSVVVLENTAWYPDDVKRLFHVHKEILKITADLP</sequence>
<evidence type="ECO:0000259" key="1">
    <source>
        <dbReference type="Pfam" id="PF00144"/>
    </source>
</evidence>
<dbReference type="PANTHER" id="PTHR46825">
    <property type="entry name" value="D-ALANYL-D-ALANINE-CARBOXYPEPTIDASE/ENDOPEPTIDASE AMPH"/>
    <property type="match status" value="1"/>
</dbReference>
<organism evidence="2 3">
    <name type="scientific">Chitinophaga agrisoli</name>
    <dbReference type="NCBI Taxonomy" id="2607653"/>
    <lineage>
        <taxon>Bacteria</taxon>
        <taxon>Pseudomonadati</taxon>
        <taxon>Bacteroidota</taxon>
        <taxon>Chitinophagia</taxon>
        <taxon>Chitinophagales</taxon>
        <taxon>Chitinophagaceae</taxon>
        <taxon>Chitinophaga</taxon>
    </lineage>
</organism>
<accession>A0A5B2VNH7</accession>
<dbReference type="Proteomes" id="UP000324611">
    <property type="component" value="Unassembled WGS sequence"/>
</dbReference>
<dbReference type="InterPro" id="IPR001466">
    <property type="entry name" value="Beta-lactam-related"/>
</dbReference>